<protein>
    <submittedName>
        <fullName evidence="2">Uncharacterized protein</fullName>
    </submittedName>
</protein>
<reference evidence="2" key="1">
    <citation type="journal article" date="2020" name="Nature">
        <title>Giant virus diversity and host interactions through global metagenomics.</title>
        <authorList>
            <person name="Schulz F."/>
            <person name="Roux S."/>
            <person name="Paez-Espino D."/>
            <person name="Jungbluth S."/>
            <person name="Walsh D.A."/>
            <person name="Denef V.J."/>
            <person name="McMahon K.D."/>
            <person name="Konstantinidis K.T."/>
            <person name="Eloe-Fadrosh E.A."/>
            <person name="Kyrpides N.C."/>
            <person name="Woyke T."/>
        </authorList>
    </citation>
    <scope>NUCLEOTIDE SEQUENCE</scope>
    <source>
        <strain evidence="2">GVMAG-M-3300023184-160</strain>
    </source>
</reference>
<keyword evidence="1" id="KW-0472">Membrane</keyword>
<evidence type="ECO:0000256" key="1">
    <source>
        <dbReference type="SAM" id="Phobius"/>
    </source>
</evidence>
<proteinExistence type="predicted"/>
<dbReference type="EMBL" id="MN739994">
    <property type="protein sequence ID" value="QHT82049.1"/>
    <property type="molecule type" value="Genomic_DNA"/>
</dbReference>
<feature type="transmembrane region" description="Helical" evidence="1">
    <location>
        <begin position="47"/>
        <end position="67"/>
    </location>
</feature>
<name>A0A6C0HNI9_9ZZZZ</name>
<evidence type="ECO:0000313" key="2">
    <source>
        <dbReference type="EMBL" id="QHT82049.1"/>
    </source>
</evidence>
<dbReference type="AlphaFoldDB" id="A0A6C0HNI9"/>
<keyword evidence="1" id="KW-0812">Transmembrane</keyword>
<feature type="transmembrane region" description="Helical" evidence="1">
    <location>
        <begin position="21"/>
        <end position="41"/>
    </location>
</feature>
<organism evidence="2">
    <name type="scientific">viral metagenome</name>
    <dbReference type="NCBI Taxonomy" id="1070528"/>
    <lineage>
        <taxon>unclassified sequences</taxon>
        <taxon>metagenomes</taxon>
        <taxon>organismal metagenomes</taxon>
    </lineage>
</organism>
<accession>A0A6C0HNI9</accession>
<sequence>MKCMAGEYSNALGIPGQGFHTHYGGIALLDVVGTIVIAELLSYSFGWNIYMVLATLFLAGIVLHRYFCVRTEVDKFLFP</sequence>
<keyword evidence="1" id="KW-1133">Transmembrane helix</keyword>